<feature type="compositionally biased region" description="Basic and acidic residues" evidence="6">
    <location>
        <begin position="42"/>
        <end position="57"/>
    </location>
</feature>
<feature type="active site" evidence="4">
    <location>
        <position position="254"/>
    </location>
</feature>
<dbReference type="InterPro" id="IPR048362">
    <property type="entry name" value="PARG_helical"/>
</dbReference>
<feature type="compositionally biased region" description="Polar residues" evidence="6">
    <location>
        <begin position="1135"/>
        <end position="1144"/>
    </location>
</feature>
<comment type="similarity">
    <text evidence="1">Belongs to the poly(ADP-ribose) glycohydrolase family.</text>
</comment>
<sequence length="1409" mass="156755">MIIGALGSLMSSYADSEEEEEEVEVVRKEEEGVRGGGGTGPQEEKKEGGGTEPHNGDTEEVNNNANKPTTGLQGLTTLHGLVKFFKKYASNEEKRKFLQSTLPGIIDLVLELQNVLPPEGLAIARQQIDADIELSRRLVACILACAFLCLFEERGKPWKQRHSTLNVINFTNFFKQLPSPAQNAKLRCFLDYFDEVTERHYNLHGNIRYVRQVVPREELPTLDSWLNCKAELCPLIVHHEGFIEDSVPEAVEVDFANRFIGGGVLGMGKVQEEIRFTVCPELVSAMLFMERMEENEAIIIQGYEQFSDTIGYSNSLQYAGKHHGELTYDNNGNLTTTLCAIDAVSYKFNGAKQYRDEFCIRDINKAFVGFSFNPTTHGNYDLIGHRKIGDFNQSGHVLHSVDQSYYGRMISHSEEEYFTASENEEEREDQYVSTAICNLADGLIVDIMSSALLEASSIIHKRSQKKSQKIRANLSIDEDNRTSSSSGSKTDSVEFMDHLDVDLRDWVTRFRRRSSNLSDVGSRRSSCSTRYSSDFSSEFEEYYENFQKREQQVRHNTITEEVCHPVIADYAINLVAKLLAEGTAAAANKVKNVEKFGSSIPQGATTKPKPRKLSDDAEKDPCEDTSKAPLTIDRVTAEKFADSLLSKLFVFPNGGPNSLSSNSQLSRPLSPNINIPLSRTKSPSSASMSSKSSEGATPHRNSIQGPTVIDRDLHYAASNIVQTAISSAITKYREIDTEQNITESEEDQVIMASSYSSRLSTDSEISQASSAPGSSFFMNRTNLDLTEHTDSICDKKESVIDISVSPSKGEKKNVQFHKDIVLKDEGSSALSTEGEKTSVHSRSVSESSVSLDSPCQPLAIPKLIVSEDVTNRNGMEEMYNRVAEKLILTGLSSALKDVQDSVGKSYEGASLKFSASDTQAEHSVYVQGGNLVYPGEILRGESYEDVNKPRRFSCFASSLSRDLLTNAFIEVQRNMNGGNYARRSSEPLKISNQAAKQLMEENNGSHSNKEKTKSRTEDDIEMFAAEYDASSFDQFRSISNHNSCGFRDPTLSRFAEELMKTECKIPEFQLLDSTNVSMSGSSLSSFHSSKSGFRDPLLSSFEGELLASSYGRSSTRGSLKRKSQSGSLKRKNRLSENSDVTGRNRSSDESRGVLYDGDTVDRPSYSPLPPTEVSEYAEALAERILTESMNSVFRDIVLPPSTSVPSSHTVHHSQTIADYAEKVAMSIISQTLQSYHMREVRNTSHRTHSEASETEASQRSSGEYVDAISTPYGEIEMFAEKIATSVLQSSIGVIQREQCNNRKRHYSRPISTGNWGCGAFRGDPHLKAMLQWMAASYAGVPFVLYYTFQHEKLIELQEVVDCVLGRGWRLGQLMQAVRTYCMACQDLPPEDQPNLFNLLLDKASFSDIT</sequence>
<dbReference type="GO" id="GO:1990966">
    <property type="term" value="P:ATP generation from poly-ADP-D-ribose"/>
    <property type="evidence" value="ECO:0007669"/>
    <property type="project" value="TreeGrafter"/>
</dbReference>
<evidence type="ECO:0000256" key="6">
    <source>
        <dbReference type="SAM" id="MobiDB-lite"/>
    </source>
</evidence>
<feature type="active site" evidence="4">
    <location>
        <position position="273"/>
    </location>
</feature>
<gene>
    <name evidence="9" type="ORF">FSP39_004576</name>
</gene>
<protein>
    <recommendedName>
        <fullName evidence="2">poly(ADP-ribose) glycohydrolase</fullName>
        <ecNumber evidence="2">3.2.1.143</ecNumber>
    </recommendedName>
</protein>
<feature type="compositionally biased region" description="Basic and acidic residues" evidence="6">
    <location>
        <begin position="24"/>
        <end position="33"/>
    </location>
</feature>
<feature type="region of interest" description="Disordered" evidence="6">
    <location>
        <begin position="598"/>
        <end position="629"/>
    </location>
</feature>
<feature type="region of interest" description="Disordered" evidence="6">
    <location>
        <begin position="1"/>
        <end position="72"/>
    </location>
</feature>
<dbReference type="GO" id="GO:0005737">
    <property type="term" value="C:cytoplasm"/>
    <property type="evidence" value="ECO:0007669"/>
    <property type="project" value="TreeGrafter"/>
</dbReference>
<evidence type="ECO:0000313" key="9">
    <source>
        <dbReference type="EMBL" id="KAK3092578.1"/>
    </source>
</evidence>
<feature type="compositionally biased region" description="Low complexity" evidence="6">
    <location>
        <begin position="840"/>
        <end position="850"/>
    </location>
</feature>
<dbReference type="PANTHER" id="PTHR12837:SF0">
    <property type="entry name" value="POLY(ADP-RIBOSE) GLYCOHYDROLASE"/>
    <property type="match status" value="1"/>
</dbReference>
<dbReference type="GO" id="GO:0005634">
    <property type="term" value="C:nucleus"/>
    <property type="evidence" value="ECO:0007669"/>
    <property type="project" value="TreeGrafter"/>
</dbReference>
<feature type="compositionally biased region" description="Basic residues" evidence="6">
    <location>
        <begin position="1118"/>
        <end position="1132"/>
    </location>
</feature>
<feature type="binding site" evidence="5">
    <location>
        <position position="312"/>
    </location>
    <ligand>
        <name>substrate</name>
    </ligand>
</feature>
<proteinExistence type="inferred from homology"/>
<feature type="active site" evidence="4">
    <location>
        <position position="272"/>
    </location>
</feature>
<comment type="caution">
    <text evidence="9">The sequence shown here is derived from an EMBL/GenBank/DDBJ whole genome shotgun (WGS) entry which is preliminary data.</text>
</comment>
<feature type="binding site" evidence="5">
    <location>
        <position position="257"/>
    </location>
    <ligand>
        <name>substrate</name>
    </ligand>
</feature>
<evidence type="ECO:0000256" key="5">
    <source>
        <dbReference type="PIRSR" id="PIRSR607724-2"/>
    </source>
</evidence>
<dbReference type="GO" id="GO:0009225">
    <property type="term" value="P:nucleotide-sugar metabolic process"/>
    <property type="evidence" value="ECO:0007669"/>
    <property type="project" value="TreeGrafter"/>
</dbReference>
<evidence type="ECO:0000313" key="10">
    <source>
        <dbReference type="Proteomes" id="UP001186944"/>
    </source>
</evidence>
<keyword evidence="3" id="KW-0378">Hydrolase</keyword>
<feature type="domain" description="PARG catalytic Macro" evidence="7">
    <location>
        <begin position="223"/>
        <end position="377"/>
    </location>
</feature>
<dbReference type="EMBL" id="VSWD01000009">
    <property type="protein sequence ID" value="KAK3092578.1"/>
    <property type="molecule type" value="Genomic_DNA"/>
</dbReference>
<feature type="compositionally biased region" description="Basic and acidic residues" evidence="6">
    <location>
        <begin position="612"/>
        <end position="626"/>
    </location>
</feature>
<dbReference type="InterPro" id="IPR007724">
    <property type="entry name" value="Poly_GlycHdrlase"/>
</dbReference>
<dbReference type="GO" id="GO:0004649">
    <property type="term" value="F:poly(ADP-ribose) glycohydrolase activity"/>
    <property type="evidence" value="ECO:0007669"/>
    <property type="project" value="UniProtKB-EC"/>
</dbReference>
<dbReference type="GO" id="GO:0006282">
    <property type="term" value="P:regulation of DNA repair"/>
    <property type="evidence" value="ECO:0007669"/>
    <property type="project" value="InterPro"/>
</dbReference>
<dbReference type="Pfam" id="PF05028">
    <property type="entry name" value="PARG_cat_C"/>
    <property type="match status" value="2"/>
</dbReference>
<feature type="region of interest" description="Disordered" evidence="6">
    <location>
        <begin position="827"/>
        <end position="850"/>
    </location>
</feature>
<dbReference type="Proteomes" id="UP001186944">
    <property type="component" value="Unassembled WGS sequence"/>
</dbReference>
<dbReference type="PANTHER" id="PTHR12837">
    <property type="entry name" value="POLY ADP-RIBOSE GLYCOHYDROLASE"/>
    <property type="match status" value="1"/>
</dbReference>
<name>A0AA88XVE3_PINIB</name>
<feature type="domain" description="PARG catalytic Macro" evidence="7">
    <location>
        <begin position="1265"/>
        <end position="1353"/>
    </location>
</feature>
<feature type="domain" description="PARG helical" evidence="8">
    <location>
        <begin position="90"/>
        <end position="202"/>
    </location>
</feature>
<keyword evidence="10" id="KW-1185">Reference proteome</keyword>
<feature type="compositionally biased region" description="Basic and acidic residues" evidence="6">
    <location>
        <begin position="1241"/>
        <end position="1251"/>
    </location>
</feature>
<dbReference type="Pfam" id="PF20811">
    <property type="entry name" value="PARG_cat_N"/>
    <property type="match status" value="1"/>
</dbReference>
<dbReference type="InterPro" id="IPR046372">
    <property type="entry name" value="PARG_cat_C"/>
</dbReference>
<evidence type="ECO:0000256" key="3">
    <source>
        <dbReference type="ARBA" id="ARBA00022801"/>
    </source>
</evidence>
<evidence type="ECO:0000256" key="4">
    <source>
        <dbReference type="PIRSR" id="PIRSR607724-1"/>
    </source>
</evidence>
<reference evidence="9" key="1">
    <citation type="submission" date="2019-08" db="EMBL/GenBank/DDBJ databases">
        <title>The improved chromosome-level genome for the pearl oyster Pinctada fucata martensii using PacBio sequencing and Hi-C.</title>
        <authorList>
            <person name="Zheng Z."/>
        </authorList>
    </citation>
    <scope>NUCLEOTIDE SEQUENCE</scope>
    <source>
        <strain evidence="9">ZZ-2019</strain>
        <tissue evidence="9">Adductor muscle</tissue>
    </source>
</reference>
<evidence type="ECO:0000256" key="1">
    <source>
        <dbReference type="ARBA" id="ARBA00009545"/>
    </source>
</evidence>
<evidence type="ECO:0000259" key="8">
    <source>
        <dbReference type="Pfam" id="PF20811"/>
    </source>
</evidence>
<feature type="region of interest" description="Disordered" evidence="6">
    <location>
        <begin position="469"/>
        <end position="491"/>
    </location>
</feature>
<feature type="compositionally biased region" description="Low complexity" evidence="6">
    <location>
        <begin position="658"/>
        <end position="693"/>
    </location>
</feature>
<feature type="region of interest" description="Disordered" evidence="6">
    <location>
        <begin position="658"/>
        <end position="705"/>
    </location>
</feature>
<feature type="region of interest" description="Disordered" evidence="6">
    <location>
        <begin position="1112"/>
        <end position="1169"/>
    </location>
</feature>
<evidence type="ECO:0000259" key="7">
    <source>
        <dbReference type="Pfam" id="PF05028"/>
    </source>
</evidence>
<evidence type="ECO:0000256" key="2">
    <source>
        <dbReference type="ARBA" id="ARBA00012255"/>
    </source>
</evidence>
<feature type="binding site" evidence="5">
    <location>
        <position position="271"/>
    </location>
    <ligand>
        <name>substrate</name>
    </ligand>
</feature>
<organism evidence="9 10">
    <name type="scientific">Pinctada imbricata</name>
    <name type="common">Atlantic pearl-oyster</name>
    <name type="synonym">Pinctada martensii</name>
    <dbReference type="NCBI Taxonomy" id="66713"/>
    <lineage>
        <taxon>Eukaryota</taxon>
        <taxon>Metazoa</taxon>
        <taxon>Spiralia</taxon>
        <taxon>Lophotrochozoa</taxon>
        <taxon>Mollusca</taxon>
        <taxon>Bivalvia</taxon>
        <taxon>Autobranchia</taxon>
        <taxon>Pteriomorphia</taxon>
        <taxon>Pterioida</taxon>
        <taxon>Pterioidea</taxon>
        <taxon>Pteriidae</taxon>
        <taxon>Pinctada</taxon>
    </lineage>
</organism>
<dbReference type="EC" id="3.2.1.143" evidence="2"/>
<dbReference type="GO" id="GO:0005975">
    <property type="term" value="P:carbohydrate metabolic process"/>
    <property type="evidence" value="ECO:0007669"/>
    <property type="project" value="InterPro"/>
</dbReference>
<accession>A0AA88XVE3</accession>
<feature type="region of interest" description="Disordered" evidence="6">
    <location>
        <begin position="1241"/>
        <end position="1262"/>
    </location>
</feature>